<proteinExistence type="predicted"/>
<name>R9GST0_9SPHI</name>
<dbReference type="InterPro" id="IPR001279">
    <property type="entry name" value="Metallo-B-lactamas"/>
</dbReference>
<dbReference type="PANTHER" id="PTHR42663:SF6">
    <property type="entry name" value="HYDROLASE C777.06C-RELATED"/>
    <property type="match status" value="1"/>
</dbReference>
<dbReference type="PANTHER" id="PTHR42663">
    <property type="entry name" value="HYDROLASE C777.06C-RELATED-RELATED"/>
    <property type="match status" value="1"/>
</dbReference>
<dbReference type="PATRIC" id="fig|1150600.3.peg.1856"/>
<dbReference type="SUPFAM" id="SSF56281">
    <property type="entry name" value="Metallo-hydrolase/oxidoreductase"/>
    <property type="match status" value="1"/>
</dbReference>
<dbReference type="Pfam" id="PF12706">
    <property type="entry name" value="Lactamase_B_2"/>
    <property type="match status" value="1"/>
</dbReference>
<evidence type="ECO:0000313" key="2">
    <source>
        <dbReference type="EMBL" id="EOR94922.1"/>
    </source>
</evidence>
<keyword evidence="3" id="KW-1185">Reference proteome</keyword>
<evidence type="ECO:0000313" key="3">
    <source>
        <dbReference type="Proteomes" id="UP000014174"/>
    </source>
</evidence>
<dbReference type="InterPro" id="IPR036866">
    <property type="entry name" value="RibonucZ/Hydroxyglut_hydro"/>
</dbReference>
<dbReference type="GO" id="GO:0016787">
    <property type="term" value="F:hydrolase activity"/>
    <property type="evidence" value="ECO:0007669"/>
    <property type="project" value="UniProtKB-KW"/>
</dbReference>
<dbReference type="Gene3D" id="3.60.15.10">
    <property type="entry name" value="Ribonuclease Z/Hydroxyacylglutathione hydrolase-like"/>
    <property type="match status" value="1"/>
</dbReference>
<evidence type="ECO:0000259" key="1">
    <source>
        <dbReference type="Pfam" id="PF12706"/>
    </source>
</evidence>
<protein>
    <submittedName>
        <fullName evidence="2">Metal-dependent hydrolase of the beta-lactamase superfamily I</fullName>
    </submittedName>
</protein>
<dbReference type="STRING" id="1150600.ADIARSV_1883"/>
<comment type="caution">
    <text evidence="2">The sequence shown here is derived from an EMBL/GenBank/DDBJ whole genome shotgun (WGS) entry which is preliminary data.</text>
</comment>
<dbReference type="Proteomes" id="UP000014174">
    <property type="component" value="Unassembled WGS sequence"/>
</dbReference>
<dbReference type="CDD" id="cd16279">
    <property type="entry name" value="metallo-hydrolase-like_MBL-fold"/>
    <property type="match status" value="1"/>
</dbReference>
<dbReference type="eggNOG" id="COG1235">
    <property type="taxonomic scope" value="Bacteria"/>
</dbReference>
<organism evidence="2 3">
    <name type="scientific">Arcticibacter svalbardensis MN12-7</name>
    <dbReference type="NCBI Taxonomy" id="1150600"/>
    <lineage>
        <taxon>Bacteria</taxon>
        <taxon>Pseudomonadati</taxon>
        <taxon>Bacteroidota</taxon>
        <taxon>Sphingobacteriia</taxon>
        <taxon>Sphingobacteriales</taxon>
        <taxon>Sphingobacteriaceae</taxon>
        <taxon>Arcticibacter</taxon>
    </lineage>
</organism>
<keyword evidence="2" id="KW-0378">Hydrolase</keyword>
<accession>R9GST0</accession>
<sequence length="216" mass="24659">MVETNGKNIVVDTGPDFRYQMLRAKVMRLDAVLFTHEHKDHTAGLDDVRAFNHMQHRAMDIYAHPRVQESLKREFHYVFTEKKYPGIPLLNLHDISKDQPFVAAGETIIPIESMHYMLPVLGFRFEDFTYITDAKTISETEKAKIRGTKVLVLNALQKGSHISHLTLSEAITLAQEIGAERTYFTHLSHTMGKHADVSKELPEGIFIAYDGLQIKI</sequence>
<reference evidence="2 3" key="1">
    <citation type="journal article" date="2013" name="Genome Announc.">
        <title>Draft Genome Sequence of Arcticibacter svalbardensis Strain MN12-7T, a Member of the Family Sphingobacteriaceae Isolated from an Arctic Soil Sample.</title>
        <authorList>
            <person name="Shivaji S."/>
            <person name="Ara S."/>
            <person name="Prasad S."/>
            <person name="Manasa B.P."/>
            <person name="Begum Z."/>
            <person name="Singh A."/>
            <person name="Kumar Pinnaka A."/>
        </authorList>
    </citation>
    <scope>NUCLEOTIDE SEQUENCE [LARGE SCALE GENOMIC DNA]</scope>
    <source>
        <strain evidence="2 3">MN12-7</strain>
    </source>
</reference>
<dbReference type="EMBL" id="AQPN01000071">
    <property type="protein sequence ID" value="EOR94922.1"/>
    <property type="molecule type" value="Genomic_DNA"/>
</dbReference>
<feature type="domain" description="Metallo-beta-lactamase" evidence="1">
    <location>
        <begin position="8"/>
        <end position="186"/>
    </location>
</feature>
<dbReference type="AlphaFoldDB" id="R9GST0"/>
<gene>
    <name evidence="2" type="ORF">ADIARSV_1883</name>
</gene>